<sequence>MSTSDPSFNRFKDSHYLPSDVETRQIRGLIPLDEQEGLRIDGEISAARGTIRQLRHQREEINKSLTIRRASISPLRRLPPEMLGYIFFLTVPSIRYLQPNSCASPLILRQICKAWKAIAESMSKLW</sequence>
<accession>A0A0C3GIS3</accession>
<dbReference type="Proteomes" id="UP000054166">
    <property type="component" value="Unassembled WGS sequence"/>
</dbReference>
<evidence type="ECO:0008006" key="3">
    <source>
        <dbReference type="Google" id="ProtNLM"/>
    </source>
</evidence>
<dbReference type="STRING" id="765440.A0A0C3GIS3"/>
<dbReference type="EMBL" id="KN832971">
    <property type="protein sequence ID" value="KIM91534.1"/>
    <property type="molecule type" value="Genomic_DNA"/>
</dbReference>
<keyword evidence="2" id="KW-1185">Reference proteome</keyword>
<gene>
    <name evidence="1" type="ORF">PILCRDRAFT_57939</name>
</gene>
<protein>
    <recommendedName>
        <fullName evidence="3">F-box domain-containing protein</fullName>
    </recommendedName>
</protein>
<dbReference type="InParanoid" id="A0A0C3GIS3"/>
<dbReference type="AlphaFoldDB" id="A0A0C3GIS3"/>
<proteinExistence type="predicted"/>
<evidence type="ECO:0000313" key="2">
    <source>
        <dbReference type="Proteomes" id="UP000054166"/>
    </source>
</evidence>
<evidence type="ECO:0000313" key="1">
    <source>
        <dbReference type="EMBL" id="KIM91534.1"/>
    </source>
</evidence>
<name>A0A0C3GIS3_PILCF</name>
<dbReference type="OrthoDB" id="2646305at2759"/>
<reference evidence="1 2" key="1">
    <citation type="submission" date="2014-04" db="EMBL/GenBank/DDBJ databases">
        <authorList>
            <consortium name="DOE Joint Genome Institute"/>
            <person name="Kuo A."/>
            <person name="Tarkka M."/>
            <person name="Buscot F."/>
            <person name="Kohler A."/>
            <person name="Nagy L.G."/>
            <person name="Floudas D."/>
            <person name="Copeland A."/>
            <person name="Barry K.W."/>
            <person name="Cichocki N."/>
            <person name="Veneault-Fourrey C."/>
            <person name="LaButti K."/>
            <person name="Lindquist E.A."/>
            <person name="Lipzen A."/>
            <person name="Lundell T."/>
            <person name="Morin E."/>
            <person name="Murat C."/>
            <person name="Sun H."/>
            <person name="Tunlid A."/>
            <person name="Henrissat B."/>
            <person name="Grigoriev I.V."/>
            <person name="Hibbett D.S."/>
            <person name="Martin F."/>
            <person name="Nordberg H.P."/>
            <person name="Cantor M.N."/>
            <person name="Hua S.X."/>
        </authorList>
    </citation>
    <scope>NUCLEOTIDE SEQUENCE [LARGE SCALE GENOMIC DNA]</scope>
    <source>
        <strain evidence="1 2">F 1598</strain>
    </source>
</reference>
<dbReference type="HOGENOM" id="CLU_018544_3_2_1"/>
<feature type="non-terminal residue" evidence="1">
    <location>
        <position position="126"/>
    </location>
</feature>
<reference evidence="2" key="2">
    <citation type="submission" date="2015-01" db="EMBL/GenBank/DDBJ databases">
        <title>Evolutionary Origins and Diversification of the Mycorrhizal Mutualists.</title>
        <authorList>
            <consortium name="DOE Joint Genome Institute"/>
            <consortium name="Mycorrhizal Genomics Consortium"/>
            <person name="Kohler A."/>
            <person name="Kuo A."/>
            <person name="Nagy L.G."/>
            <person name="Floudas D."/>
            <person name="Copeland A."/>
            <person name="Barry K.W."/>
            <person name="Cichocki N."/>
            <person name="Veneault-Fourrey C."/>
            <person name="LaButti K."/>
            <person name="Lindquist E.A."/>
            <person name="Lipzen A."/>
            <person name="Lundell T."/>
            <person name="Morin E."/>
            <person name="Murat C."/>
            <person name="Riley R."/>
            <person name="Ohm R."/>
            <person name="Sun H."/>
            <person name="Tunlid A."/>
            <person name="Henrissat B."/>
            <person name="Grigoriev I.V."/>
            <person name="Hibbett D.S."/>
            <person name="Martin F."/>
        </authorList>
    </citation>
    <scope>NUCLEOTIDE SEQUENCE [LARGE SCALE GENOMIC DNA]</scope>
    <source>
        <strain evidence="2">F 1598</strain>
    </source>
</reference>
<organism evidence="1 2">
    <name type="scientific">Piloderma croceum (strain F 1598)</name>
    <dbReference type="NCBI Taxonomy" id="765440"/>
    <lineage>
        <taxon>Eukaryota</taxon>
        <taxon>Fungi</taxon>
        <taxon>Dikarya</taxon>
        <taxon>Basidiomycota</taxon>
        <taxon>Agaricomycotina</taxon>
        <taxon>Agaricomycetes</taxon>
        <taxon>Agaricomycetidae</taxon>
        <taxon>Atheliales</taxon>
        <taxon>Atheliaceae</taxon>
        <taxon>Piloderma</taxon>
    </lineage>
</organism>